<evidence type="ECO:0000256" key="5">
    <source>
        <dbReference type="ARBA" id="ARBA00022723"/>
    </source>
</evidence>
<organism evidence="10 11">
    <name type="scientific">Vibrio toranzoniae</name>
    <dbReference type="NCBI Taxonomy" id="1194427"/>
    <lineage>
        <taxon>Bacteria</taxon>
        <taxon>Pseudomonadati</taxon>
        <taxon>Pseudomonadota</taxon>
        <taxon>Gammaproteobacteria</taxon>
        <taxon>Vibrionales</taxon>
        <taxon>Vibrionaceae</taxon>
        <taxon>Vibrio</taxon>
    </lineage>
</organism>
<dbReference type="EMBL" id="LMXU01000043">
    <property type="protein sequence ID" value="KWT99012.1"/>
    <property type="molecule type" value="Genomic_DNA"/>
</dbReference>
<dbReference type="RefSeq" id="WP_060469762.1">
    <property type="nucleotide sequence ID" value="NZ_AP025515.1"/>
</dbReference>
<feature type="domain" description="Class II aldolase/adducin N-terminal" evidence="9">
    <location>
        <begin position="22"/>
        <end position="210"/>
    </location>
</feature>
<gene>
    <name evidence="10" type="primary">araD</name>
    <name evidence="10" type="ORF">APQ14_19385</name>
</gene>
<dbReference type="InterPro" id="IPR001303">
    <property type="entry name" value="Aldolase_II/adducin_N"/>
</dbReference>
<evidence type="ECO:0000256" key="1">
    <source>
        <dbReference type="ARBA" id="ARBA00001726"/>
    </source>
</evidence>
<dbReference type="Pfam" id="PF00596">
    <property type="entry name" value="Aldolase_II"/>
    <property type="match status" value="1"/>
</dbReference>
<dbReference type="PANTHER" id="PTHR22789">
    <property type="entry name" value="FUCULOSE PHOSPHATE ALDOLASE"/>
    <property type="match status" value="1"/>
</dbReference>
<dbReference type="OrthoDB" id="9786287at2"/>
<dbReference type="NCBIfam" id="NF006047">
    <property type="entry name" value="PRK08193.1"/>
    <property type="match status" value="1"/>
</dbReference>
<accession>A0A120DFA7</accession>
<evidence type="ECO:0000256" key="3">
    <source>
        <dbReference type="ARBA" id="ARBA00010037"/>
    </source>
</evidence>
<name>A0A120DFA7_9VIBR</name>
<dbReference type="FunFam" id="3.40.225.10:FF:000001">
    <property type="entry name" value="L-ribulose-5-phosphate 4-epimerase UlaF"/>
    <property type="match status" value="1"/>
</dbReference>
<dbReference type="SUPFAM" id="SSF53639">
    <property type="entry name" value="AraD/HMP-PK domain-like"/>
    <property type="match status" value="1"/>
</dbReference>
<comment type="cofactor">
    <cofactor evidence="2">
        <name>Zn(2+)</name>
        <dbReference type="ChEBI" id="CHEBI:29105"/>
    </cofactor>
</comment>
<keyword evidence="6" id="KW-0862">Zinc</keyword>
<reference evidence="10 11" key="1">
    <citation type="submission" date="2015-11" db="EMBL/GenBank/DDBJ databases">
        <title>Draft WGS of Vibrio toranzoniae.</title>
        <authorList>
            <person name="Lasa A."/>
            <person name="Romalde J.L."/>
        </authorList>
    </citation>
    <scope>NUCLEOTIDE SEQUENCE [LARGE SCALE GENOMIC DNA]</scope>
    <source>
        <strain evidence="10 11">Vb 10.8</strain>
    </source>
</reference>
<dbReference type="NCBIfam" id="NF009003">
    <property type="entry name" value="PRK12348.1"/>
    <property type="match status" value="1"/>
</dbReference>
<dbReference type="GeneID" id="300181042"/>
<evidence type="ECO:0000313" key="11">
    <source>
        <dbReference type="Proteomes" id="UP000057389"/>
    </source>
</evidence>
<dbReference type="GO" id="GO:0046872">
    <property type="term" value="F:metal ion binding"/>
    <property type="evidence" value="ECO:0007669"/>
    <property type="project" value="UniProtKB-KW"/>
</dbReference>
<protein>
    <recommendedName>
        <fullName evidence="4">L-ribulose-5-phosphate 4-epimerase</fullName>
        <ecNumber evidence="4">5.1.3.4</ecNumber>
    </recommendedName>
</protein>
<dbReference type="Proteomes" id="UP000057389">
    <property type="component" value="Unassembled WGS sequence"/>
</dbReference>
<comment type="caution">
    <text evidence="10">The sequence shown here is derived from an EMBL/GenBank/DDBJ whole genome shotgun (WGS) entry which is preliminary data.</text>
</comment>
<dbReference type="SMART" id="SM01007">
    <property type="entry name" value="Aldolase_II"/>
    <property type="match status" value="1"/>
</dbReference>
<dbReference type="PANTHER" id="PTHR22789:SF8">
    <property type="entry name" value="L-RIBULOSE-5-PHOSPHATE 4-EPIMERASE SGBE"/>
    <property type="match status" value="1"/>
</dbReference>
<keyword evidence="11" id="KW-1185">Reference proteome</keyword>
<evidence type="ECO:0000256" key="7">
    <source>
        <dbReference type="ARBA" id="ARBA00023235"/>
    </source>
</evidence>
<dbReference type="GO" id="GO:0005829">
    <property type="term" value="C:cytosol"/>
    <property type="evidence" value="ECO:0007669"/>
    <property type="project" value="TreeGrafter"/>
</dbReference>
<evidence type="ECO:0000256" key="4">
    <source>
        <dbReference type="ARBA" id="ARBA00013186"/>
    </source>
</evidence>
<dbReference type="EC" id="5.1.3.4" evidence="4"/>
<keyword evidence="8" id="KW-0119">Carbohydrate metabolism</keyword>
<evidence type="ECO:0000256" key="8">
    <source>
        <dbReference type="ARBA" id="ARBA00023277"/>
    </source>
</evidence>
<dbReference type="GO" id="GO:0008742">
    <property type="term" value="F:L-ribulose-phosphate 4-epimerase activity"/>
    <property type="evidence" value="ECO:0007669"/>
    <property type="project" value="UniProtKB-EC"/>
</dbReference>
<dbReference type="GO" id="GO:0016832">
    <property type="term" value="F:aldehyde-lyase activity"/>
    <property type="evidence" value="ECO:0007669"/>
    <property type="project" value="TreeGrafter"/>
</dbReference>
<dbReference type="GO" id="GO:0019323">
    <property type="term" value="P:pentose catabolic process"/>
    <property type="evidence" value="ECO:0007669"/>
    <property type="project" value="TreeGrafter"/>
</dbReference>
<comment type="similarity">
    <text evidence="3">Belongs to the aldolase class II family. AraD/FucA subfamily.</text>
</comment>
<evidence type="ECO:0000313" key="10">
    <source>
        <dbReference type="EMBL" id="KWT99012.1"/>
    </source>
</evidence>
<evidence type="ECO:0000259" key="9">
    <source>
        <dbReference type="SMART" id="SM01007"/>
    </source>
</evidence>
<dbReference type="AlphaFoldDB" id="A0A120DFA7"/>
<dbReference type="InterPro" id="IPR036409">
    <property type="entry name" value="Aldolase_II/adducin_N_sf"/>
</dbReference>
<sequence>MSEQTVWTDVDLTAERLKALRHQVWQANMDLQRHNLVTFTWGNVSGIDRKSGLVVIKPSGVEYSDLSAANMVIVDLQGRIVEGDMNPSSDTATHLELYRQYPDIGGIVHTHSPQATAWAQAGRAIPALGTTHADYFYGQIDCTRALSDKEIAEDYELNTGKVIVETIGDGDAMAAPGILVKEHAPFTWGKDPHQAVHNAVVVEVVAGMALQTLQINSGVSSINPSLLDKHYLRKHGANAYYGQTKK</sequence>
<dbReference type="Gene3D" id="3.40.225.10">
    <property type="entry name" value="Class II aldolase/adducin N-terminal domain"/>
    <property type="match status" value="1"/>
</dbReference>
<keyword evidence="7 10" id="KW-0413">Isomerase</keyword>
<evidence type="ECO:0000256" key="6">
    <source>
        <dbReference type="ARBA" id="ARBA00022833"/>
    </source>
</evidence>
<evidence type="ECO:0000256" key="2">
    <source>
        <dbReference type="ARBA" id="ARBA00001947"/>
    </source>
</evidence>
<keyword evidence="5" id="KW-0479">Metal-binding</keyword>
<proteinExistence type="inferred from homology"/>
<comment type="catalytic activity">
    <reaction evidence="1">
        <text>L-ribulose 5-phosphate = D-xylulose 5-phosphate</text>
        <dbReference type="Rhea" id="RHEA:22368"/>
        <dbReference type="ChEBI" id="CHEBI:57737"/>
        <dbReference type="ChEBI" id="CHEBI:58226"/>
        <dbReference type="EC" id="5.1.3.4"/>
    </reaction>
</comment>
<dbReference type="InterPro" id="IPR050197">
    <property type="entry name" value="Aldolase_class_II_sugar_metab"/>
</dbReference>